<dbReference type="InterPro" id="IPR014790">
    <property type="entry name" value="MutL_C"/>
</dbReference>
<feature type="compositionally biased region" description="Polar residues" evidence="1">
    <location>
        <begin position="13"/>
        <end position="32"/>
    </location>
</feature>
<dbReference type="InterPro" id="IPR037198">
    <property type="entry name" value="MutL_C_sf"/>
</dbReference>
<dbReference type="SUPFAM" id="SSF118116">
    <property type="entry name" value="DNA mismatch repair protein MutL"/>
    <property type="match status" value="1"/>
</dbReference>
<dbReference type="EMBL" id="UINC01065640">
    <property type="protein sequence ID" value="SVB95518.1"/>
    <property type="molecule type" value="Genomic_DNA"/>
</dbReference>
<feature type="non-terminal residue" evidence="3">
    <location>
        <position position="1"/>
    </location>
</feature>
<dbReference type="Gene3D" id="3.30.1540.20">
    <property type="entry name" value="MutL, C-terminal domain, dimerisation subdomain"/>
    <property type="match status" value="1"/>
</dbReference>
<evidence type="ECO:0000259" key="2">
    <source>
        <dbReference type="SMART" id="SM00853"/>
    </source>
</evidence>
<evidence type="ECO:0000256" key="1">
    <source>
        <dbReference type="SAM" id="MobiDB-lite"/>
    </source>
</evidence>
<reference evidence="3" key="1">
    <citation type="submission" date="2018-05" db="EMBL/GenBank/DDBJ databases">
        <authorList>
            <person name="Lanie J.A."/>
            <person name="Ng W.-L."/>
            <person name="Kazmierczak K.M."/>
            <person name="Andrzejewski T.M."/>
            <person name="Davidsen T.M."/>
            <person name="Wayne K.J."/>
            <person name="Tettelin H."/>
            <person name="Glass J.I."/>
            <person name="Rusch D."/>
            <person name="Podicherti R."/>
            <person name="Tsui H.-C.T."/>
            <person name="Winkler M.E."/>
        </authorList>
    </citation>
    <scope>NUCLEOTIDE SEQUENCE</scope>
</reference>
<dbReference type="AlphaFoldDB" id="A0A382I7M2"/>
<organism evidence="3">
    <name type="scientific">marine metagenome</name>
    <dbReference type="NCBI Taxonomy" id="408172"/>
    <lineage>
        <taxon>unclassified sequences</taxon>
        <taxon>metagenomes</taxon>
        <taxon>ecological metagenomes</taxon>
    </lineage>
</organism>
<feature type="region of interest" description="Disordered" evidence="1">
    <location>
        <begin position="1"/>
        <end position="32"/>
    </location>
</feature>
<dbReference type="InterPro" id="IPR042120">
    <property type="entry name" value="MutL_C_dimsub"/>
</dbReference>
<dbReference type="GO" id="GO:0005524">
    <property type="term" value="F:ATP binding"/>
    <property type="evidence" value="ECO:0007669"/>
    <property type="project" value="InterPro"/>
</dbReference>
<protein>
    <recommendedName>
        <fullName evidence="2">MutL C-terminal dimerisation domain-containing protein</fullName>
    </recommendedName>
</protein>
<accession>A0A382I7M2</accession>
<dbReference type="SMART" id="SM00853">
    <property type="entry name" value="MutL_C"/>
    <property type="match status" value="1"/>
</dbReference>
<gene>
    <name evidence="3" type="ORF">METZ01_LOCUS248372</name>
</gene>
<dbReference type="GO" id="GO:0006298">
    <property type="term" value="P:mismatch repair"/>
    <property type="evidence" value="ECO:0007669"/>
    <property type="project" value="InterPro"/>
</dbReference>
<dbReference type="Pfam" id="PF08676">
    <property type="entry name" value="MutL_C"/>
    <property type="match status" value="1"/>
</dbReference>
<proteinExistence type="predicted"/>
<dbReference type="Gene3D" id="3.30.1370.100">
    <property type="entry name" value="MutL, C-terminal domain, regulatory subdomain"/>
    <property type="match status" value="1"/>
</dbReference>
<feature type="domain" description="MutL C-terminal dimerisation" evidence="2">
    <location>
        <begin position="75"/>
        <end position="218"/>
    </location>
</feature>
<sequence length="260" mass="28664">GSLRQSRSAKKAFQNQETESASSTFANSKTKTSISPLTSLYIPSSSEKKKIASGNKVLNLFLISPLPDIPKNIRVLGQFRGTYIIAENDAGLVLIDQCALHQRLLYETFIEAIQKKEVPVETFKSSLLLELTPQESVLIEQHLEPLSLSGFAVSPFGGSTFAVNSIPKFLVEDQVKKVISAILDRSALFGKGGHVEEILRDISLTVAEFASIKSEQVLEMAEMECLLAQWEVLGSPLSSLQDTPFLVELSVQELEKRLRL</sequence>
<evidence type="ECO:0000313" key="3">
    <source>
        <dbReference type="EMBL" id="SVB95518.1"/>
    </source>
</evidence>
<name>A0A382I7M2_9ZZZZ</name>
<dbReference type="InterPro" id="IPR042121">
    <property type="entry name" value="MutL_C_regsub"/>
</dbReference>